<dbReference type="AlphaFoldDB" id="A0A6J4R5V9"/>
<proteinExistence type="predicted"/>
<organism evidence="1">
    <name type="scientific">uncultured Rubrobacteraceae bacterium</name>
    <dbReference type="NCBI Taxonomy" id="349277"/>
    <lineage>
        <taxon>Bacteria</taxon>
        <taxon>Bacillati</taxon>
        <taxon>Actinomycetota</taxon>
        <taxon>Rubrobacteria</taxon>
        <taxon>Rubrobacterales</taxon>
        <taxon>Rubrobacteraceae</taxon>
        <taxon>environmental samples</taxon>
    </lineage>
</organism>
<reference evidence="1" key="1">
    <citation type="submission" date="2020-02" db="EMBL/GenBank/DDBJ databases">
        <authorList>
            <person name="Meier V. D."/>
        </authorList>
    </citation>
    <scope>NUCLEOTIDE SEQUENCE</scope>
    <source>
        <strain evidence="1">AVDCRST_MAG58</strain>
    </source>
</reference>
<dbReference type="EMBL" id="CADCVF010000053">
    <property type="protein sequence ID" value="CAA9461032.1"/>
    <property type="molecule type" value="Genomic_DNA"/>
</dbReference>
<accession>A0A6J4R5V9</accession>
<evidence type="ECO:0000313" key="1">
    <source>
        <dbReference type="EMBL" id="CAA9461032.1"/>
    </source>
</evidence>
<name>A0A6J4R5V9_9ACTN</name>
<gene>
    <name evidence="1" type="ORF">AVDCRST_MAG58-2569</name>
</gene>
<sequence length="126" mass="14613">MSRYHALVLVPGDAGTPVDEACEAAAKLLYPFMRSEDDPEADYQFDWFLQPNDLSEPDDDDRLMWPVGDIVERFSELQVEAILTPDGRWHEAEAGQLWDDEEWVQKARHLLQQHRGCLALRHMLHV</sequence>
<protein>
    <submittedName>
        <fullName evidence="1">Uncharacterized protein</fullName>
    </submittedName>
</protein>